<reference evidence="12 13" key="1">
    <citation type="journal article" date="2018" name="Nat. Genet.">
        <title>The Rosa genome provides new insights in the design of modern roses.</title>
        <authorList>
            <person name="Bendahmane M."/>
        </authorList>
    </citation>
    <scope>NUCLEOTIDE SEQUENCE [LARGE SCALE GENOMIC DNA]</scope>
    <source>
        <strain evidence="13">cv. Old Blush</strain>
    </source>
</reference>
<evidence type="ECO:0000256" key="3">
    <source>
        <dbReference type="ARBA" id="ARBA00010617"/>
    </source>
</evidence>
<dbReference type="Proteomes" id="UP000238479">
    <property type="component" value="Chromosome 5"/>
</dbReference>
<dbReference type="PRINTS" id="PR00385">
    <property type="entry name" value="P450"/>
</dbReference>
<feature type="transmembrane region" description="Helical" evidence="11">
    <location>
        <begin position="53"/>
        <end position="72"/>
    </location>
</feature>
<dbReference type="InterPro" id="IPR001128">
    <property type="entry name" value="Cyt_P450"/>
</dbReference>
<keyword evidence="5 9" id="KW-0479">Metal-binding</keyword>
<comment type="caution">
    <text evidence="12">The sequence shown here is derived from an EMBL/GenBank/DDBJ whole genome shotgun (WGS) entry which is preliminary data.</text>
</comment>
<evidence type="ECO:0000256" key="2">
    <source>
        <dbReference type="ARBA" id="ARBA00004167"/>
    </source>
</evidence>
<accession>A0A2P6QC69</accession>
<keyword evidence="11" id="KW-0472">Membrane</keyword>
<dbReference type="AlphaFoldDB" id="A0A2P6QC69"/>
<dbReference type="GO" id="GO:0005506">
    <property type="term" value="F:iron ion binding"/>
    <property type="evidence" value="ECO:0007669"/>
    <property type="project" value="InterPro"/>
</dbReference>
<evidence type="ECO:0000256" key="9">
    <source>
        <dbReference type="PIRSR" id="PIRSR602401-1"/>
    </source>
</evidence>
<keyword evidence="4 11" id="KW-0812">Transmembrane</keyword>
<dbReference type="GO" id="GO:0036204">
    <property type="term" value="F:abieta-7,13-dien-18-ol hydroxylase activity"/>
    <property type="evidence" value="ECO:0007669"/>
    <property type="project" value="UniProtKB-EC"/>
</dbReference>
<keyword evidence="9 10" id="KW-0349">Heme</keyword>
<name>A0A2P6QC69_ROSCH</name>
<dbReference type="GO" id="GO:0020037">
    <property type="term" value="F:heme binding"/>
    <property type="evidence" value="ECO:0007669"/>
    <property type="project" value="InterPro"/>
</dbReference>
<dbReference type="Gramene" id="PRQ31771">
    <property type="protein sequence ID" value="PRQ31771"/>
    <property type="gene ID" value="RchiOBHm_Chr5g0039131"/>
</dbReference>
<evidence type="ECO:0000256" key="6">
    <source>
        <dbReference type="ARBA" id="ARBA00022989"/>
    </source>
</evidence>
<dbReference type="SUPFAM" id="SSF48264">
    <property type="entry name" value="Cytochrome P450"/>
    <property type="match status" value="1"/>
</dbReference>
<keyword evidence="7 10" id="KW-0560">Oxidoreductase</keyword>
<dbReference type="PANTHER" id="PTHR24286:SF190">
    <property type="entry name" value="CYTOCHROME P450"/>
    <property type="match status" value="1"/>
</dbReference>
<evidence type="ECO:0000256" key="5">
    <source>
        <dbReference type="ARBA" id="ARBA00022723"/>
    </source>
</evidence>
<comment type="cofactor">
    <cofactor evidence="1 9">
        <name>heme</name>
        <dbReference type="ChEBI" id="CHEBI:30413"/>
    </cofactor>
</comment>
<evidence type="ECO:0000313" key="13">
    <source>
        <dbReference type="Proteomes" id="UP000238479"/>
    </source>
</evidence>
<dbReference type="GO" id="GO:0016020">
    <property type="term" value="C:membrane"/>
    <property type="evidence" value="ECO:0007669"/>
    <property type="project" value="UniProtKB-SubCell"/>
</dbReference>
<dbReference type="EC" id="1.14.14.145" evidence="12"/>
<keyword evidence="8 9" id="KW-0408">Iron</keyword>
<organism evidence="12 13">
    <name type="scientific">Rosa chinensis</name>
    <name type="common">China rose</name>
    <dbReference type="NCBI Taxonomy" id="74649"/>
    <lineage>
        <taxon>Eukaryota</taxon>
        <taxon>Viridiplantae</taxon>
        <taxon>Streptophyta</taxon>
        <taxon>Embryophyta</taxon>
        <taxon>Tracheophyta</taxon>
        <taxon>Spermatophyta</taxon>
        <taxon>Magnoliopsida</taxon>
        <taxon>eudicotyledons</taxon>
        <taxon>Gunneridae</taxon>
        <taxon>Pentapetalae</taxon>
        <taxon>rosids</taxon>
        <taxon>fabids</taxon>
        <taxon>Rosales</taxon>
        <taxon>Rosaceae</taxon>
        <taxon>Rosoideae</taxon>
        <taxon>Rosoideae incertae sedis</taxon>
        <taxon>Rosa</taxon>
    </lineage>
</organism>
<dbReference type="CDD" id="cd11043">
    <property type="entry name" value="CYP90-like"/>
    <property type="match status" value="1"/>
</dbReference>
<comment type="similarity">
    <text evidence="3 10">Belongs to the cytochrome P450 family.</text>
</comment>
<dbReference type="PANTHER" id="PTHR24286">
    <property type="entry name" value="CYTOCHROME P450 26"/>
    <property type="match status" value="1"/>
</dbReference>
<dbReference type="FunFam" id="1.10.630.10:FF:000022">
    <property type="entry name" value="Taxadiene 5-alpha hydroxylase"/>
    <property type="match status" value="1"/>
</dbReference>
<evidence type="ECO:0000256" key="11">
    <source>
        <dbReference type="SAM" id="Phobius"/>
    </source>
</evidence>
<comment type="subcellular location">
    <subcellularLocation>
        <location evidence="2">Membrane</location>
        <topology evidence="2">Single-pass membrane protein</topology>
    </subcellularLocation>
</comment>
<evidence type="ECO:0000313" key="12">
    <source>
        <dbReference type="EMBL" id="PRQ31771.1"/>
    </source>
</evidence>
<evidence type="ECO:0000256" key="8">
    <source>
        <dbReference type="ARBA" id="ARBA00023004"/>
    </source>
</evidence>
<evidence type="ECO:0000256" key="10">
    <source>
        <dbReference type="RuleBase" id="RU000461"/>
    </source>
</evidence>
<dbReference type="InterPro" id="IPR017972">
    <property type="entry name" value="Cyt_P450_CS"/>
</dbReference>
<evidence type="ECO:0000256" key="1">
    <source>
        <dbReference type="ARBA" id="ARBA00001971"/>
    </source>
</evidence>
<protein>
    <submittedName>
        <fullName evidence="12">Putative abieta-7,13-dien-18-ol hydroxylase</fullName>
        <ecNumber evidence="12">1.14.14.145</ecNumber>
    </submittedName>
</protein>
<proteinExistence type="inferred from homology"/>
<dbReference type="InterPro" id="IPR036396">
    <property type="entry name" value="Cyt_P450_sf"/>
</dbReference>
<keyword evidence="10" id="KW-0503">Monooxygenase</keyword>
<keyword evidence="6 11" id="KW-1133">Transmembrane helix</keyword>
<dbReference type="OMA" id="IPQGWQI"/>
<dbReference type="PROSITE" id="PS00086">
    <property type="entry name" value="CYTOCHROME_P450"/>
    <property type="match status" value="1"/>
</dbReference>
<dbReference type="PRINTS" id="PR00463">
    <property type="entry name" value="EP450I"/>
</dbReference>
<dbReference type="Gene3D" id="1.10.630.10">
    <property type="entry name" value="Cytochrome P450"/>
    <property type="match status" value="1"/>
</dbReference>
<dbReference type="InterPro" id="IPR002401">
    <property type="entry name" value="Cyt_P450_E_grp-I"/>
</dbReference>
<evidence type="ECO:0000256" key="7">
    <source>
        <dbReference type="ARBA" id="ARBA00023002"/>
    </source>
</evidence>
<dbReference type="Pfam" id="PF00067">
    <property type="entry name" value="p450"/>
    <property type="match status" value="1"/>
</dbReference>
<dbReference type="STRING" id="74649.A0A2P6QC69"/>
<feature type="binding site" description="axial binding residue" evidence="9">
    <location>
        <position position="479"/>
    </location>
    <ligand>
        <name>heme</name>
        <dbReference type="ChEBI" id="CHEBI:30413"/>
    </ligand>
    <ligandPart>
        <name>Fe</name>
        <dbReference type="ChEBI" id="CHEBI:18248"/>
    </ligandPart>
</feature>
<keyword evidence="13" id="KW-1185">Reference proteome</keyword>
<sequence>MYLRYMIGTWQLGVGHVALEPFFPRLPFILNCHSFQSTKVCKLSLSQTKPHKAMMTTLFTIFLFLIPIYLLLKSRKKSLERLPPGSLGLPLIGQSLDFLRAMRANTAEDWLEQRIRKYGPVSKLSLFGKPTVFIHGQAANKFIFTSDGSTISAQQTESIRRILGERSISELSAEDHKRVRSALMLFMKPESLKQYVAKMDEEIKKHLEMHWHGKQQVTVLPRMKNLTFNIICSLLFGLERGTRRDELLECFQKMMQGMWSLPINLPFTRYNSSLKASKRVQTMLKDLIREKRVQLEEKRASPQQDLITCFLSIRNDEGREELTELEMVHNVMVVLVAGHDTSSVLITFLLRLLANEPAVYAALLQGTPKQQEEIARSKSAGEFLTWEDLAKMKYTWRVAQETLRMTPPVFGGFRNATKDFEFGGFLIPKGWQIFWAAPMTHMDDNIFPEPSKFDPSRFDKQAIVPPYCFVPFGGGPRICPGYEFARIETLIAIHHMVTQFTWKLCADNHFSRDLMPVPTQGLPIEITPRILL</sequence>
<gene>
    <name evidence="12" type="ORF">RchiOBHm_Chr5g0039131</name>
</gene>
<dbReference type="EMBL" id="PDCK01000043">
    <property type="protein sequence ID" value="PRQ31771.1"/>
    <property type="molecule type" value="Genomic_DNA"/>
</dbReference>
<dbReference type="GO" id="GO:0016125">
    <property type="term" value="P:sterol metabolic process"/>
    <property type="evidence" value="ECO:0007669"/>
    <property type="project" value="TreeGrafter"/>
</dbReference>
<evidence type="ECO:0000256" key="4">
    <source>
        <dbReference type="ARBA" id="ARBA00022692"/>
    </source>
</evidence>